<dbReference type="PANTHER" id="PTHR33912">
    <property type="entry name" value="OS01G0939400 PROTEIN"/>
    <property type="match status" value="1"/>
</dbReference>
<feature type="compositionally biased region" description="Basic and acidic residues" evidence="1">
    <location>
        <begin position="1"/>
        <end position="18"/>
    </location>
</feature>
<name>A0A835I8W5_9MAGN</name>
<protein>
    <submittedName>
        <fullName evidence="2">Uncharacterized protein</fullName>
    </submittedName>
</protein>
<dbReference type="OrthoDB" id="673645at2759"/>
<dbReference type="GO" id="GO:0005634">
    <property type="term" value="C:nucleus"/>
    <property type="evidence" value="ECO:0007669"/>
    <property type="project" value="TreeGrafter"/>
</dbReference>
<dbReference type="InterPro" id="IPR040381">
    <property type="entry name" value="At4g14450-like"/>
</dbReference>
<feature type="region of interest" description="Disordered" evidence="1">
    <location>
        <begin position="1"/>
        <end position="38"/>
    </location>
</feature>
<dbReference type="GO" id="GO:0005737">
    <property type="term" value="C:cytoplasm"/>
    <property type="evidence" value="ECO:0007669"/>
    <property type="project" value="TreeGrafter"/>
</dbReference>
<dbReference type="AlphaFoldDB" id="A0A835I8W5"/>
<organism evidence="2 3">
    <name type="scientific">Coptis chinensis</name>
    <dbReference type="NCBI Taxonomy" id="261450"/>
    <lineage>
        <taxon>Eukaryota</taxon>
        <taxon>Viridiplantae</taxon>
        <taxon>Streptophyta</taxon>
        <taxon>Embryophyta</taxon>
        <taxon>Tracheophyta</taxon>
        <taxon>Spermatophyta</taxon>
        <taxon>Magnoliopsida</taxon>
        <taxon>Ranunculales</taxon>
        <taxon>Ranunculaceae</taxon>
        <taxon>Coptidoideae</taxon>
        <taxon>Coptis</taxon>
    </lineage>
</organism>
<dbReference type="EMBL" id="JADFTS010000004">
    <property type="protein sequence ID" value="KAF9612123.1"/>
    <property type="molecule type" value="Genomic_DNA"/>
</dbReference>
<keyword evidence="3" id="KW-1185">Reference proteome</keyword>
<dbReference type="PANTHER" id="PTHR33912:SF2">
    <property type="entry name" value="PUTATIVE-RELATED"/>
    <property type="match status" value="1"/>
</dbReference>
<reference evidence="2 3" key="1">
    <citation type="submission" date="2020-10" db="EMBL/GenBank/DDBJ databases">
        <title>The Coptis chinensis genome and diversification of protoberbering-type alkaloids.</title>
        <authorList>
            <person name="Wang B."/>
            <person name="Shu S."/>
            <person name="Song C."/>
            <person name="Liu Y."/>
        </authorList>
    </citation>
    <scope>NUCLEOTIDE SEQUENCE [LARGE SCALE GENOMIC DNA]</scope>
    <source>
        <strain evidence="2">HL-2020</strain>
        <tissue evidence="2">Leaf</tissue>
    </source>
</reference>
<proteinExistence type="predicted"/>
<gene>
    <name evidence="2" type="ORF">IFM89_038306</name>
</gene>
<comment type="caution">
    <text evidence="2">The sequence shown here is derived from an EMBL/GenBank/DDBJ whole genome shotgun (WGS) entry which is preliminary data.</text>
</comment>
<evidence type="ECO:0000313" key="2">
    <source>
        <dbReference type="EMBL" id="KAF9612123.1"/>
    </source>
</evidence>
<dbReference type="Proteomes" id="UP000631114">
    <property type="component" value="Unassembled WGS sequence"/>
</dbReference>
<accession>A0A835I8W5</accession>
<sequence>MAGSQEKRPNSGDDEQKKRSSRLQKRAPASIQVQPASGFSSEWKVAIPLLSPLILSPASPPPKDHTLDIKLSSAMQESRQDGQIDKPSFKLWQHPAAPFHYEPTPFKQSFVPRCR</sequence>
<evidence type="ECO:0000256" key="1">
    <source>
        <dbReference type="SAM" id="MobiDB-lite"/>
    </source>
</evidence>
<evidence type="ECO:0000313" key="3">
    <source>
        <dbReference type="Proteomes" id="UP000631114"/>
    </source>
</evidence>